<dbReference type="PANTHER" id="PTHR11328:SF24">
    <property type="entry name" value="MAJOR FACILITATOR SUPERFAMILY (MFS) PROFILE DOMAIN-CONTAINING PROTEIN"/>
    <property type="match status" value="1"/>
</dbReference>
<protein>
    <submittedName>
        <fullName evidence="3">MFS transporter</fullName>
    </submittedName>
</protein>
<dbReference type="InterPro" id="IPR036259">
    <property type="entry name" value="MFS_trans_sf"/>
</dbReference>
<evidence type="ECO:0000313" key="4">
    <source>
        <dbReference type="Proteomes" id="UP001279660"/>
    </source>
</evidence>
<feature type="transmembrane region" description="Helical" evidence="2">
    <location>
        <begin position="36"/>
        <end position="56"/>
    </location>
</feature>
<feature type="transmembrane region" description="Helical" evidence="2">
    <location>
        <begin position="176"/>
        <end position="194"/>
    </location>
</feature>
<dbReference type="InterPro" id="IPR039672">
    <property type="entry name" value="MFS_2"/>
</dbReference>
<feature type="transmembrane region" description="Helical" evidence="2">
    <location>
        <begin position="315"/>
        <end position="337"/>
    </location>
</feature>
<feature type="transmembrane region" description="Helical" evidence="2">
    <location>
        <begin position="76"/>
        <end position="94"/>
    </location>
</feature>
<feature type="transmembrane region" description="Helical" evidence="2">
    <location>
        <begin position="230"/>
        <end position="248"/>
    </location>
</feature>
<evidence type="ECO:0000256" key="2">
    <source>
        <dbReference type="SAM" id="Phobius"/>
    </source>
</evidence>
<proteinExistence type="inferred from homology"/>
<feature type="transmembrane region" description="Helical" evidence="2">
    <location>
        <begin position="387"/>
        <end position="408"/>
    </location>
</feature>
<dbReference type="RefSeq" id="WP_010408369.1">
    <property type="nucleotide sequence ID" value="NZ_JAWXXV010000001.1"/>
</dbReference>
<organism evidence="3 4">
    <name type="scientific">Sphingomonas echinoides</name>
    <dbReference type="NCBI Taxonomy" id="59803"/>
    <lineage>
        <taxon>Bacteria</taxon>
        <taxon>Pseudomonadati</taxon>
        <taxon>Pseudomonadota</taxon>
        <taxon>Alphaproteobacteria</taxon>
        <taxon>Sphingomonadales</taxon>
        <taxon>Sphingomonadaceae</taxon>
        <taxon>Sphingomonas</taxon>
    </lineage>
</organism>
<reference evidence="3 4" key="1">
    <citation type="submission" date="2023-11" db="EMBL/GenBank/DDBJ databases">
        <title>MicrobeMod: A computational toolkit for identifying prokaryotic methylation and restriction-modification with nanopore sequencing.</title>
        <authorList>
            <person name="Crits-Christoph A."/>
            <person name="Kang S.C."/>
            <person name="Lee H."/>
            <person name="Ostrov N."/>
        </authorList>
    </citation>
    <scope>NUCLEOTIDE SEQUENCE [LARGE SCALE GENOMIC DNA]</scope>
    <source>
        <strain evidence="3 4">ATCC 14820</strain>
    </source>
</reference>
<dbReference type="SUPFAM" id="SSF103473">
    <property type="entry name" value="MFS general substrate transporter"/>
    <property type="match status" value="1"/>
</dbReference>
<keyword evidence="4" id="KW-1185">Reference proteome</keyword>
<dbReference type="EMBL" id="JAWXXV010000001">
    <property type="protein sequence ID" value="MDX5985328.1"/>
    <property type="molecule type" value="Genomic_DNA"/>
</dbReference>
<evidence type="ECO:0000313" key="3">
    <source>
        <dbReference type="EMBL" id="MDX5985328.1"/>
    </source>
</evidence>
<accession>A0ABU4PQC4</accession>
<feature type="transmembrane region" description="Helical" evidence="2">
    <location>
        <begin position="140"/>
        <end position="164"/>
    </location>
</feature>
<comment type="similarity">
    <text evidence="1">Belongs to the sodium:galactoside symporter (TC 2.A.2) family.</text>
</comment>
<keyword evidence="2" id="KW-0472">Membrane</keyword>
<gene>
    <name evidence="3" type="ORF">SIL82_13810</name>
</gene>
<dbReference type="Pfam" id="PF13347">
    <property type="entry name" value="MFS_2"/>
    <property type="match status" value="1"/>
</dbReference>
<name>A0ABU4PQC4_9SPHN</name>
<feature type="transmembrane region" description="Helical" evidence="2">
    <location>
        <begin position="291"/>
        <end position="309"/>
    </location>
</feature>
<keyword evidence="2" id="KW-0812">Transmembrane</keyword>
<dbReference type="Proteomes" id="UP001279660">
    <property type="component" value="Unassembled WGS sequence"/>
</dbReference>
<feature type="transmembrane region" description="Helical" evidence="2">
    <location>
        <begin position="106"/>
        <end position="128"/>
    </location>
</feature>
<feature type="transmembrane region" description="Helical" evidence="2">
    <location>
        <begin position="7"/>
        <end position="30"/>
    </location>
</feature>
<evidence type="ECO:0000256" key="1">
    <source>
        <dbReference type="ARBA" id="ARBA00009617"/>
    </source>
</evidence>
<keyword evidence="2" id="KW-1133">Transmembrane helix</keyword>
<comment type="caution">
    <text evidence="3">The sequence shown here is derived from an EMBL/GenBank/DDBJ whole genome shotgun (WGS) entry which is preliminary data.</text>
</comment>
<feature type="transmembrane region" description="Helical" evidence="2">
    <location>
        <begin position="260"/>
        <end position="279"/>
    </location>
</feature>
<sequence length="417" mass="44412">MLRRWESWYYAAGDLGFNFVWQSIELYLLFYYIRDLGMAPGIAAGIFLAGAAVDWVTDPLVGAVADRLAPRVPLRAWVSVGGPLSVLLLCLAFAPPPVPAAWIPGYALVTYLGLRFAYGIGNIPYGALTARISPDANDHLVLTSARMQGAALGGLIAALTYALLPTGRVGGADFRLGALILAALAMPAFLATSWGTRERVAPPATARLHLGRTIAEMFTLVARSSALRRLMATILMVGLAVTLLNKSLLFLFDQVGAADIGYYVALTPSLSLLLTAPLWSRLAERIGQARTLRLGAVLLFLAVVLASVSRGLAPMLVWITLSIIAVQGMSVMFWSLVPGAVAACEQEAHAAGYAVRVYAVATITRKLAQALAPQLIALALFAPRGSILMILAAVAFLTVAVVVLFPPVEERSILHRP</sequence>
<dbReference type="PANTHER" id="PTHR11328">
    <property type="entry name" value="MAJOR FACILITATOR SUPERFAMILY DOMAIN-CONTAINING PROTEIN"/>
    <property type="match status" value="1"/>
</dbReference>
<dbReference type="Gene3D" id="1.20.1250.20">
    <property type="entry name" value="MFS general substrate transporter like domains"/>
    <property type="match status" value="2"/>
</dbReference>